<feature type="transmembrane region" description="Helical" evidence="5">
    <location>
        <begin position="160"/>
        <end position="178"/>
    </location>
</feature>
<dbReference type="PANTHER" id="PTHR23291:SF35">
    <property type="entry name" value="PROTEIN LIFEGUARD 3"/>
    <property type="match status" value="1"/>
</dbReference>
<accession>A0A8T0ANC7</accession>
<dbReference type="GO" id="GO:0005794">
    <property type="term" value="C:Golgi apparatus"/>
    <property type="evidence" value="ECO:0007669"/>
    <property type="project" value="TreeGrafter"/>
</dbReference>
<dbReference type="OrthoDB" id="7933078at2759"/>
<keyword evidence="4 5" id="KW-0472">Membrane</keyword>
<reference evidence="6" key="1">
    <citation type="submission" date="2020-08" db="EMBL/GenBank/DDBJ databases">
        <title>Chromosome-level assembly of Southern catfish (Silurus meridionalis) provides insights into visual adaptation to the nocturnal and benthic lifestyles.</title>
        <authorList>
            <person name="Zhang Y."/>
            <person name="Wang D."/>
            <person name="Peng Z."/>
        </authorList>
    </citation>
    <scope>NUCLEOTIDE SEQUENCE</scope>
    <source>
        <strain evidence="6">SWU-2019-XX</strain>
        <tissue evidence="6">Muscle</tissue>
    </source>
</reference>
<evidence type="ECO:0000313" key="7">
    <source>
        <dbReference type="Proteomes" id="UP000606274"/>
    </source>
</evidence>
<proteinExistence type="inferred from homology"/>
<feature type="transmembrane region" description="Helical" evidence="5">
    <location>
        <begin position="256"/>
        <end position="276"/>
    </location>
</feature>
<gene>
    <name evidence="6" type="ORF">HF521_008195</name>
</gene>
<dbReference type="GO" id="GO:2001234">
    <property type="term" value="P:negative regulation of apoptotic signaling pathway"/>
    <property type="evidence" value="ECO:0007669"/>
    <property type="project" value="TreeGrafter"/>
</dbReference>
<dbReference type="EMBL" id="JABFDY010000018">
    <property type="protein sequence ID" value="KAF7694442.1"/>
    <property type="molecule type" value="Genomic_DNA"/>
</dbReference>
<comment type="subcellular location">
    <subcellularLocation>
        <location evidence="1">Membrane</location>
        <topology evidence="1">Multi-pass membrane protein</topology>
    </subcellularLocation>
</comment>
<evidence type="ECO:0000313" key="6">
    <source>
        <dbReference type="EMBL" id="KAF7694442.1"/>
    </source>
</evidence>
<feature type="transmembrane region" description="Helical" evidence="5">
    <location>
        <begin position="132"/>
        <end position="154"/>
    </location>
</feature>
<dbReference type="Pfam" id="PF01027">
    <property type="entry name" value="Bax1-I"/>
    <property type="match status" value="1"/>
</dbReference>
<dbReference type="PANTHER" id="PTHR23291">
    <property type="entry name" value="BAX INHIBITOR-RELATED"/>
    <property type="match status" value="1"/>
</dbReference>
<keyword evidence="3 5" id="KW-1133">Transmembrane helix</keyword>
<feature type="transmembrane region" description="Helical" evidence="5">
    <location>
        <begin position="190"/>
        <end position="212"/>
    </location>
</feature>
<feature type="transmembrane region" description="Helical" evidence="5">
    <location>
        <begin position="104"/>
        <end position="120"/>
    </location>
</feature>
<dbReference type="InterPro" id="IPR006214">
    <property type="entry name" value="Bax_inhibitor_1-related"/>
</dbReference>
<sequence>MFMSDLLPIYANFQNQGYGFPFTPHTYPNPELPEAGKRFISTDMLSGDPWALYHGAVWKKKSTRHEFIRKVFLILVMQLFVVNSFTAMFTFTDPVRLFIIQNPVFYWFSLAMFFSVYILLEYCEKRRQFPVNLFLLLIFTLTMSFTAGTVSSYYKGNGMLVYLGIILLACAAITVFSFQTKVDLLSGTGLVCVLSILLLITGIITAIIVSIHLVELQIMLFAAILAIFYMLFLVYRTRTLLEGRTRRLKPNEYVFGALHLYANIALILLLLCIGFSSN</sequence>
<evidence type="ECO:0000256" key="1">
    <source>
        <dbReference type="ARBA" id="ARBA00004141"/>
    </source>
</evidence>
<dbReference type="GO" id="GO:0016020">
    <property type="term" value="C:membrane"/>
    <property type="evidence" value="ECO:0007669"/>
    <property type="project" value="UniProtKB-SubCell"/>
</dbReference>
<evidence type="ECO:0000256" key="4">
    <source>
        <dbReference type="ARBA" id="ARBA00023136"/>
    </source>
</evidence>
<feature type="transmembrane region" description="Helical" evidence="5">
    <location>
        <begin position="71"/>
        <end position="92"/>
    </location>
</feature>
<organism evidence="6 7">
    <name type="scientific">Silurus meridionalis</name>
    <name type="common">Southern catfish</name>
    <name type="synonym">Silurus soldatovi meridionalis</name>
    <dbReference type="NCBI Taxonomy" id="175797"/>
    <lineage>
        <taxon>Eukaryota</taxon>
        <taxon>Metazoa</taxon>
        <taxon>Chordata</taxon>
        <taxon>Craniata</taxon>
        <taxon>Vertebrata</taxon>
        <taxon>Euteleostomi</taxon>
        <taxon>Actinopterygii</taxon>
        <taxon>Neopterygii</taxon>
        <taxon>Teleostei</taxon>
        <taxon>Ostariophysi</taxon>
        <taxon>Siluriformes</taxon>
        <taxon>Siluridae</taxon>
        <taxon>Silurus</taxon>
    </lineage>
</organism>
<dbReference type="GO" id="GO:0005783">
    <property type="term" value="C:endoplasmic reticulum"/>
    <property type="evidence" value="ECO:0007669"/>
    <property type="project" value="TreeGrafter"/>
</dbReference>
<evidence type="ECO:0000256" key="2">
    <source>
        <dbReference type="ARBA" id="ARBA00022692"/>
    </source>
</evidence>
<keyword evidence="7" id="KW-1185">Reference proteome</keyword>
<feature type="transmembrane region" description="Helical" evidence="5">
    <location>
        <begin position="218"/>
        <end position="235"/>
    </location>
</feature>
<keyword evidence="2 5" id="KW-0812">Transmembrane</keyword>
<comment type="similarity">
    <text evidence="5">Belongs to the BI1 family.</text>
</comment>
<name>A0A8T0ANC7_SILME</name>
<evidence type="ECO:0000256" key="3">
    <source>
        <dbReference type="ARBA" id="ARBA00022989"/>
    </source>
</evidence>
<dbReference type="Proteomes" id="UP000606274">
    <property type="component" value="Unassembled WGS sequence"/>
</dbReference>
<protein>
    <submittedName>
        <fullName evidence="6">Uncharacterized protein</fullName>
    </submittedName>
</protein>
<dbReference type="AlphaFoldDB" id="A0A8T0ANC7"/>
<comment type="caution">
    <text evidence="6">The sequence shown here is derived from an EMBL/GenBank/DDBJ whole genome shotgun (WGS) entry which is preliminary data.</text>
</comment>
<evidence type="ECO:0000256" key="5">
    <source>
        <dbReference type="RuleBase" id="RU004379"/>
    </source>
</evidence>